<feature type="chain" id="PRO_5004085775" evidence="1">
    <location>
        <begin position="20"/>
        <end position="125"/>
    </location>
</feature>
<dbReference type="EMBL" id="KB706407">
    <property type="protein sequence ID" value="EMR67565.1"/>
    <property type="molecule type" value="Genomic_DNA"/>
</dbReference>
<gene>
    <name evidence="2" type="ORF">UCREL1_5441</name>
</gene>
<evidence type="ECO:0000313" key="2">
    <source>
        <dbReference type="EMBL" id="EMR67565.1"/>
    </source>
</evidence>
<keyword evidence="1" id="KW-0732">Signal</keyword>
<proteinExistence type="predicted"/>
<sequence length="125" mass="13284">MFTTKFLALFGSALAVVNAVPTNPALGLEPRQDGCSNYDVTLYELADCSQAGTNEQQCHAGGAACTSQASFPGGFNSIRVNSPSCETHLWDKEDCGSGGRYRVILAGANDCFNLDRATYGYQVIC</sequence>
<organism evidence="2 3">
    <name type="scientific">Eutypa lata (strain UCR-EL1)</name>
    <name type="common">Grapevine dieback disease fungus</name>
    <name type="synonym">Eutypa armeniacae</name>
    <dbReference type="NCBI Taxonomy" id="1287681"/>
    <lineage>
        <taxon>Eukaryota</taxon>
        <taxon>Fungi</taxon>
        <taxon>Dikarya</taxon>
        <taxon>Ascomycota</taxon>
        <taxon>Pezizomycotina</taxon>
        <taxon>Sordariomycetes</taxon>
        <taxon>Xylariomycetidae</taxon>
        <taxon>Xylariales</taxon>
        <taxon>Diatrypaceae</taxon>
        <taxon>Eutypa</taxon>
    </lineage>
</organism>
<dbReference type="OrthoDB" id="10313215at2759"/>
<keyword evidence="3" id="KW-1185">Reference proteome</keyword>
<feature type="signal peptide" evidence="1">
    <location>
        <begin position="1"/>
        <end position="19"/>
    </location>
</feature>
<dbReference type="Proteomes" id="UP000012174">
    <property type="component" value="Unassembled WGS sequence"/>
</dbReference>
<evidence type="ECO:0000313" key="3">
    <source>
        <dbReference type="Proteomes" id="UP000012174"/>
    </source>
</evidence>
<dbReference type="HOGENOM" id="CLU_1992627_0_0_1"/>
<protein>
    <submittedName>
        <fullName evidence="2">Uncharacterized protein</fullName>
    </submittedName>
</protein>
<evidence type="ECO:0000256" key="1">
    <source>
        <dbReference type="SAM" id="SignalP"/>
    </source>
</evidence>
<name>M7TLF6_EUTLA</name>
<dbReference type="KEGG" id="ela:UCREL1_5441"/>
<reference evidence="3" key="1">
    <citation type="journal article" date="2013" name="Genome Announc.">
        <title>Draft genome sequence of the grapevine dieback fungus Eutypa lata UCR-EL1.</title>
        <authorList>
            <person name="Blanco-Ulate B."/>
            <person name="Rolshausen P.E."/>
            <person name="Cantu D."/>
        </authorList>
    </citation>
    <scope>NUCLEOTIDE SEQUENCE [LARGE SCALE GENOMIC DNA]</scope>
    <source>
        <strain evidence="3">UCR-EL1</strain>
    </source>
</reference>
<accession>M7TLF6</accession>
<dbReference type="AlphaFoldDB" id="M7TLF6"/>